<dbReference type="GO" id="GO:0005886">
    <property type="term" value="C:plasma membrane"/>
    <property type="evidence" value="ECO:0007669"/>
    <property type="project" value="UniProtKB-SubCell"/>
</dbReference>
<sequence>MDFFENVINLIHKFITTTNEYLWGYILIALLIIIGCYFTFRAEFVQFRHIREMIRLLGDGASPSTRKAQKEKHGVSSFQAFCMSTASRVGTGNLAGVAIAISMGGAGAVFWMWLIAMIGGASAFVESTLAQIYKIKDGKAFRGGPAYYMEKGLNKRWMGMIFSVLITVSFGLVFNAVQANTVTSAFDGAFHIDSKIVGISLAVLLSVVIFGGVKRIARVVEMIVPIMAIIYVAVALFVVVTNITLIPEMVKEILAHAFGIKEVAGGSFGAAVLLGVKRGLFSNEAGMGSAPNAAATANVTHPVKQGFIQTLGVFTDTLLICSCTAFIILLSDVHTGTDLNGIQLTQEALKMHIGPWAPIFVAVAIFLFAFSSLIGNYYYGETNIEFLNGSKTTLMIYRIAVIGMVFLGSVATIQVVWDLADLFMGVMAIFNLVTIIFLSKYAFAALKDYMKQKEAGQDPVFYADSIPGLENTECWDREKTEEKVG</sequence>
<dbReference type="GO" id="GO:0005283">
    <property type="term" value="F:amino acid:sodium symporter activity"/>
    <property type="evidence" value="ECO:0007669"/>
    <property type="project" value="InterPro"/>
</dbReference>
<dbReference type="EMBL" id="JOTM01000014">
    <property type="protein sequence ID" value="KEK23629.1"/>
    <property type="molecule type" value="Genomic_DNA"/>
</dbReference>
<proteinExistence type="inferred from homology"/>
<feature type="transmembrane region" description="Helical" evidence="9">
    <location>
        <begin position="196"/>
        <end position="213"/>
    </location>
</feature>
<keyword evidence="7 9" id="KW-1133">Transmembrane helix</keyword>
<dbReference type="RefSeq" id="WP_033675418.1">
    <property type="nucleotide sequence ID" value="NZ_JOTM01000014.1"/>
</dbReference>
<evidence type="ECO:0000256" key="6">
    <source>
        <dbReference type="ARBA" id="ARBA00022847"/>
    </source>
</evidence>
<evidence type="ECO:0000256" key="7">
    <source>
        <dbReference type="ARBA" id="ARBA00022989"/>
    </source>
</evidence>
<dbReference type="STRING" id="574375.AZF08_16665"/>
<dbReference type="PRINTS" id="PR00175">
    <property type="entry name" value="NAALASMPORT"/>
</dbReference>
<dbReference type="Pfam" id="PF01235">
    <property type="entry name" value="Na_Ala_symp"/>
    <property type="match status" value="1"/>
</dbReference>
<feature type="transmembrane region" description="Helical" evidence="9">
    <location>
        <begin position="353"/>
        <end position="374"/>
    </location>
</feature>
<keyword evidence="6 9" id="KW-0769">Symport</keyword>
<evidence type="ECO:0000313" key="10">
    <source>
        <dbReference type="EMBL" id="KEK23629.1"/>
    </source>
</evidence>
<feature type="transmembrane region" description="Helical" evidence="9">
    <location>
        <begin position="423"/>
        <end position="443"/>
    </location>
</feature>
<dbReference type="PANTHER" id="PTHR30330:SF1">
    <property type="entry name" value="AMINO-ACID CARRIER PROTEIN ALST"/>
    <property type="match status" value="1"/>
</dbReference>
<evidence type="ECO:0000256" key="3">
    <source>
        <dbReference type="ARBA" id="ARBA00022448"/>
    </source>
</evidence>
<dbReference type="eggNOG" id="COG1115">
    <property type="taxonomic scope" value="Bacteria"/>
</dbReference>
<feature type="transmembrane region" description="Helical" evidence="9">
    <location>
        <begin position="311"/>
        <end position="333"/>
    </location>
</feature>
<dbReference type="PROSITE" id="PS00873">
    <property type="entry name" value="NA_ALANINE_SYMP"/>
    <property type="match status" value="1"/>
</dbReference>
<name>A0A073K8L1_9BACI</name>
<feature type="transmembrane region" description="Helical" evidence="9">
    <location>
        <begin position="157"/>
        <end position="176"/>
    </location>
</feature>
<gene>
    <name evidence="10" type="ORF">BAGA_07835</name>
</gene>
<keyword evidence="4 9" id="KW-1003">Cell membrane</keyword>
<keyword evidence="8 9" id="KW-0472">Membrane</keyword>
<evidence type="ECO:0000256" key="9">
    <source>
        <dbReference type="RuleBase" id="RU363064"/>
    </source>
</evidence>
<dbReference type="PANTHER" id="PTHR30330">
    <property type="entry name" value="AGSS FAMILY TRANSPORTER, SODIUM-ALANINE"/>
    <property type="match status" value="1"/>
</dbReference>
<evidence type="ECO:0000256" key="8">
    <source>
        <dbReference type="ARBA" id="ARBA00023136"/>
    </source>
</evidence>
<comment type="caution">
    <text evidence="10">The sequence shown here is derived from an EMBL/GenBank/DDBJ whole genome shotgun (WGS) entry which is preliminary data.</text>
</comment>
<organism evidence="10 11">
    <name type="scientific">Bacillus gaemokensis</name>
    <dbReference type="NCBI Taxonomy" id="574375"/>
    <lineage>
        <taxon>Bacteria</taxon>
        <taxon>Bacillati</taxon>
        <taxon>Bacillota</taxon>
        <taxon>Bacilli</taxon>
        <taxon>Bacillales</taxon>
        <taxon>Bacillaceae</taxon>
        <taxon>Bacillus</taxon>
        <taxon>Bacillus cereus group</taxon>
    </lineage>
</organism>
<feature type="transmembrane region" description="Helical" evidence="9">
    <location>
        <begin position="80"/>
        <end position="104"/>
    </location>
</feature>
<comment type="subcellular location">
    <subcellularLocation>
        <location evidence="1 9">Cell membrane</location>
        <topology evidence="1 9">Multi-pass membrane protein</topology>
    </subcellularLocation>
</comment>
<keyword evidence="11" id="KW-1185">Reference proteome</keyword>
<comment type="similarity">
    <text evidence="2 9">Belongs to the alanine or glycine:cation symporter (AGCS) (TC 2.A.25) family.</text>
</comment>
<keyword evidence="5 9" id="KW-0812">Transmembrane</keyword>
<feature type="transmembrane region" description="Helical" evidence="9">
    <location>
        <begin position="225"/>
        <end position="247"/>
    </location>
</feature>
<evidence type="ECO:0000256" key="4">
    <source>
        <dbReference type="ARBA" id="ARBA00022475"/>
    </source>
</evidence>
<evidence type="ECO:0000256" key="2">
    <source>
        <dbReference type="ARBA" id="ARBA00009261"/>
    </source>
</evidence>
<feature type="transmembrane region" description="Helical" evidence="9">
    <location>
        <begin position="395"/>
        <end position="417"/>
    </location>
</feature>
<feature type="transmembrane region" description="Helical" evidence="9">
    <location>
        <begin position="22"/>
        <end position="40"/>
    </location>
</feature>
<dbReference type="Proteomes" id="UP000027778">
    <property type="component" value="Unassembled WGS sequence"/>
</dbReference>
<protein>
    <submittedName>
        <fullName evidence="10">Sodium:alanine symporter</fullName>
    </submittedName>
</protein>
<dbReference type="AlphaFoldDB" id="A0A073K8L1"/>
<reference evidence="10 11" key="1">
    <citation type="submission" date="2014-06" db="EMBL/GenBank/DDBJ databases">
        <title>Draft genome sequence of Bacillus gaemokensis JCM 15801 (MCCC 1A00707).</title>
        <authorList>
            <person name="Lai Q."/>
            <person name="Liu Y."/>
            <person name="Shao Z."/>
        </authorList>
    </citation>
    <scope>NUCLEOTIDE SEQUENCE [LARGE SCALE GENOMIC DNA]</scope>
    <source>
        <strain evidence="10 11">JCM 15801</strain>
    </source>
</reference>
<evidence type="ECO:0000256" key="1">
    <source>
        <dbReference type="ARBA" id="ARBA00004651"/>
    </source>
</evidence>
<evidence type="ECO:0000313" key="11">
    <source>
        <dbReference type="Proteomes" id="UP000027778"/>
    </source>
</evidence>
<dbReference type="InterPro" id="IPR001463">
    <property type="entry name" value="Na/Ala_symport"/>
</dbReference>
<keyword evidence="3 9" id="KW-0813">Transport</keyword>
<dbReference type="Gene3D" id="1.20.1740.10">
    <property type="entry name" value="Amino acid/polyamine transporter I"/>
    <property type="match status" value="1"/>
</dbReference>
<dbReference type="FunFam" id="1.20.1740.10:FF:000004">
    <property type="entry name" value="Sodium:alanine symporter family protein"/>
    <property type="match status" value="1"/>
</dbReference>
<accession>A0A073K8L1</accession>
<dbReference type="NCBIfam" id="TIGR00835">
    <property type="entry name" value="agcS"/>
    <property type="match status" value="1"/>
</dbReference>
<evidence type="ECO:0000256" key="5">
    <source>
        <dbReference type="ARBA" id="ARBA00022692"/>
    </source>
</evidence>